<keyword evidence="3 6" id="KW-0812">Transmembrane</keyword>
<feature type="transmembrane region" description="Helical" evidence="6">
    <location>
        <begin position="21"/>
        <end position="40"/>
    </location>
</feature>
<proteinExistence type="predicted"/>
<feature type="transmembrane region" description="Helical" evidence="6">
    <location>
        <begin position="157"/>
        <end position="179"/>
    </location>
</feature>
<feature type="transmembrane region" description="Helical" evidence="6">
    <location>
        <begin position="52"/>
        <end position="75"/>
    </location>
</feature>
<dbReference type="EMBL" id="BMIQ01000002">
    <property type="protein sequence ID" value="GGD96921.1"/>
    <property type="molecule type" value="Genomic_DNA"/>
</dbReference>
<feature type="transmembrane region" description="Helical" evidence="6">
    <location>
        <begin position="113"/>
        <end position="137"/>
    </location>
</feature>
<keyword evidence="8" id="KW-1185">Reference proteome</keyword>
<organism evidence="7 8">
    <name type="scientific">Aureimonas endophytica</name>
    <dbReference type="NCBI Taxonomy" id="2027858"/>
    <lineage>
        <taxon>Bacteria</taxon>
        <taxon>Pseudomonadati</taxon>
        <taxon>Pseudomonadota</taxon>
        <taxon>Alphaproteobacteria</taxon>
        <taxon>Hyphomicrobiales</taxon>
        <taxon>Aurantimonadaceae</taxon>
        <taxon>Aureimonas</taxon>
    </lineage>
</organism>
<keyword evidence="2" id="KW-1003">Cell membrane</keyword>
<sequence>MQGLGRVLRGKLSGELSQLTAFAHLVGGSAGRLVISLAYFVSIANSLSVGDFGLFATASATGVLLSRIAGFGFVSPLYRAATVKRRLVGAYTVGFLIAFLVSLPLVALVAGSFYLAVFAPAMPLAAFAAVVAAEVLFWRPLEVVCIVNNGLGRFGRAAMLVILGTAIRALAAVLFAFAATHSLTGWALAYMGANALSMLLAYALFYPRTRLRLAARVTFARWRDALAVAAAEVVFYLQSELDKLLVLSIGGPEIAGLYAILMRLIDLTALPVRAFNTMVVQRLMRMPGWLASWSRRGLIEGAIAAVSVGGLAAIALLLAIAPNALGRNVADAAPLVGAALLVPAFRNIVEYHSELLYARGLTAIRAVILALVGALKAALLTLVLGGADAAATGWIVELNGLFLALWLASGTATYLAFDGRLRGWPALRRRVLSAA</sequence>
<evidence type="ECO:0000256" key="1">
    <source>
        <dbReference type="ARBA" id="ARBA00004651"/>
    </source>
</evidence>
<keyword evidence="4 6" id="KW-1133">Transmembrane helix</keyword>
<protein>
    <submittedName>
        <fullName evidence="7">Transporter</fullName>
    </submittedName>
</protein>
<evidence type="ECO:0000313" key="7">
    <source>
        <dbReference type="EMBL" id="GGD96921.1"/>
    </source>
</evidence>
<evidence type="ECO:0000256" key="4">
    <source>
        <dbReference type="ARBA" id="ARBA00022989"/>
    </source>
</evidence>
<evidence type="ECO:0000256" key="6">
    <source>
        <dbReference type="SAM" id="Phobius"/>
    </source>
</evidence>
<dbReference type="InterPro" id="IPR050833">
    <property type="entry name" value="Poly_Biosynth_Transport"/>
</dbReference>
<evidence type="ECO:0000256" key="3">
    <source>
        <dbReference type="ARBA" id="ARBA00022692"/>
    </source>
</evidence>
<reference evidence="7" key="2">
    <citation type="submission" date="2020-09" db="EMBL/GenBank/DDBJ databases">
        <authorList>
            <person name="Sun Q."/>
            <person name="Zhou Y."/>
        </authorList>
    </citation>
    <scope>NUCLEOTIDE SEQUENCE</scope>
    <source>
        <strain evidence="7">CGMCC 1.15367</strain>
    </source>
</reference>
<dbReference type="AlphaFoldDB" id="A0A917E2R6"/>
<dbReference type="PANTHER" id="PTHR30250">
    <property type="entry name" value="PST FAMILY PREDICTED COLANIC ACID TRANSPORTER"/>
    <property type="match status" value="1"/>
</dbReference>
<feature type="transmembrane region" description="Helical" evidence="6">
    <location>
        <begin position="398"/>
        <end position="417"/>
    </location>
</feature>
<comment type="subcellular location">
    <subcellularLocation>
        <location evidence="1">Cell membrane</location>
        <topology evidence="1">Multi-pass membrane protein</topology>
    </subcellularLocation>
</comment>
<comment type="caution">
    <text evidence="7">The sequence shown here is derived from an EMBL/GenBank/DDBJ whole genome shotgun (WGS) entry which is preliminary data.</text>
</comment>
<evidence type="ECO:0000256" key="2">
    <source>
        <dbReference type="ARBA" id="ARBA00022475"/>
    </source>
</evidence>
<accession>A0A917E2R6</accession>
<evidence type="ECO:0000256" key="5">
    <source>
        <dbReference type="ARBA" id="ARBA00023136"/>
    </source>
</evidence>
<evidence type="ECO:0000313" key="8">
    <source>
        <dbReference type="Proteomes" id="UP000644699"/>
    </source>
</evidence>
<feature type="transmembrane region" description="Helical" evidence="6">
    <location>
        <begin position="361"/>
        <end position="386"/>
    </location>
</feature>
<name>A0A917E2R6_9HYPH</name>
<keyword evidence="5 6" id="KW-0472">Membrane</keyword>
<reference evidence="7" key="1">
    <citation type="journal article" date="2014" name="Int. J. Syst. Evol. Microbiol.">
        <title>Complete genome sequence of Corynebacterium casei LMG S-19264T (=DSM 44701T), isolated from a smear-ripened cheese.</title>
        <authorList>
            <consortium name="US DOE Joint Genome Institute (JGI-PGF)"/>
            <person name="Walter F."/>
            <person name="Albersmeier A."/>
            <person name="Kalinowski J."/>
            <person name="Ruckert C."/>
        </authorList>
    </citation>
    <scope>NUCLEOTIDE SEQUENCE</scope>
    <source>
        <strain evidence="7">CGMCC 1.15367</strain>
    </source>
</reference>
<dbReference type="PANTHER" id="PTHR30250:SF11">
    <property type="entry name" value="O-ANTIGEN TRANSPORTER-RELATED"/>
    <property type="match status" value="1"/>
</dbReference>
<dbReference type="GO" id="GO:0005886">
    <property type="term" value="C:plasma membrane"/>
    <property type="evidence" value="ECO:0007669"/>
    <property type="project" value="UniProtKB-SubCell"/>
</dbReference>
<feature type="transmembrane region" description="Helical" evidence="6">
    <location>
        <begin position="185"/>
        <end position="207"/>
    </location>
</feature>
<feature type="transmembrane region" description="Helical" evidence="6">
    <location>
        <begin position="297"/>
        <end position="320"/>
    </location>
</feature>
<feature type="transmembrane region" description="Helical" evidence="6">
    <location>
        <begin position="87"/>
        <end position="107"/>
    </location>
</feature>
<dbReference type="Proteomes" id="UP000644699">
    <property type="component" value="Unassembled WGS sequence"/>
</dbReference>
<feature type="transmembrane region" description="Helical" evidence="6">
    <location>
        <begin position="332"/>
        <end position="349"/>
    </location>
</feature>
<gene>
    <name evidence="7" type="ORF">GCM10011390_14600</name>
</gene>